<reference evidence="2 3" key="1">
    <citation type="submission" date="2017-11" db="EMBL/GenBank/DDBJ databases">
        <authorList>
            <person name="Kracher B."/>
        </authorList>
    </citation>
    <scope>NUCLEOTIDE SEQUENCE [LARGE SCALE GENOMIC DNA]</scope>
    <source>
        <strain evidence="2 3">RACE1</strain>
    </source>
</reference>
<feature type="compositionally biased region" description="Polar residues" evidence="1">
    <location>
        <begin position="49"/>
        <end position="67"/>
    </location>
</feature>
<proteinExistence type="predicted"/>
<accession>A0A383UPJ7</accession>
<dbReference type="VEuPathDB" id="FungiDB:BLGHR1_13042"/>
<organism evidence="2 3">
    <name type="scientific">Blumeria hordei</name>
    <name type="common">Barley powdery mildew</name>
    <name type="synonym">Blumeria graminis f. sp. hordei</name>
    <dbReference type="NCBI Taxonomy" id="2867405"/>
    <lineage>
        <taxon>Eukaryota</taxon>
        <taxon>Fungi</taxon>
        <taxon>Dikarya</taxon>
        <taxon>Ascomycota</taxon>
        <taxon>Pezizomycotina</taxon>
        <taxon>Leotiomycetes</taxon>
        <taxon>Erysiphales</taxon>
        <taxon>Erysiphaceae</taxon>
        <taxon>Blumeria</taxon>
    </lineage>
</organism>
<evidence type="ECO:0000313" key="3">
    <source>
        <dbReference type="Proteomes" id="UP000275772"/>
    </source>
</evidence>
<dbReference type="AlphaFoldDB" id="A0A383UPJ7"/>
<protein>
    <recommendedName>
        <fullName evidence="4">DUF726 domain-containing protein</fullName>
    </recommendedName>
</protein>
<feature type="region of interest" description="Disordered" evidence="1">
    <location>
        <begin position="29"/>
        <end position="68"/>
    </location>
</feature>
<gene>
    <name evidence="2" type="ORF">BLGHR1_13042</name>
</gene>
<name>A0A383UPJ7_BLUHO</name>
<dbReference type="Pfam" id="PF20977">
    <property type="entry name" value="GatF"/>
    <property type="match status" value="1"/>
</dbReference>
<sequence>MLQRTGVGFLRVQTWMGFISKKQATRSFRTHNNATTLPVDQPRSDAISKLSNPATPNLSRPQPNADSTHLDSIDNFLAQPSWSVHTMLADSDSTTPEVSDAELQNLIRLSALPQPDSSQAQCIRTTLLTQLRFVQAIQRVDTSGVAPFVCLRNETDAGRRASTIGLADLKAALSHESYSGKCARPRRRQSQEPPKMADWDVLGASLNVTEMNGEKYFTVKSGADTETIPGVMQQEYERMLSLDS</sequence>
<dbReference type="Proteomes" id="UP000275772">
    <property type="component" value="Unassembled WGS sequence"/>
</dbReference>
<evidence type="ECO:0000256" key="1">
    <source>
        <dbReference type="SAM" id="MobiDB-lite"/>
    </source>
</evidence>
<feature type="compositionally biased region" description="Polar residues" evidence="1">
    <location>
        <begin position="29"/>
        <end position="38"/>
    </location>
</feature>
<evidence type="ECO:0000313" key="2">
    <source>
        <dbReference type="EMBL" id="SZF02264.1"/>
    </source>
</evidence>
<dbReference type="EMBL" id="UNSH01000042">
    <property type="protein sequence ID" value="SZF02264.1"/>
    <property type="molecule type" value="Genomic_DNA"/>
</dbReference>
<evidence type="ECO:0008006" key="4">
    <source>
        <dbReference type="Google" id="ProtNLM"/>
    </source>
</evidence>